<dbReference type="EMBL" id="JBHMAJ010000004">
    <property type="protein sequence ID" value="MFB9823532.1"/>
    <property type="molecule type" value="Genomic_DNA"/>
</dbReference>
<protein>
    <submittedName>
        <fullName evidence="1">Cell wall-binding repeat-containing protein</fullName>
    </submittedName>
</protein>
<keyword evidence="2" id="KW-1185">Reference proteome</keyword>
<accession>A0ABD5MNL7</accession>
<dbReference type="PANTHER" id="PTHR30032:SF4">
    <property type="entry name" value="AMIDASE ENHANCER"/>
    <property type="match status" value="1"/>
</dbReference>
<organism evidence="1 2">
    <name type="scientific">Halobaculum roseum</name>
    <dbReference type="NCBI Taxonomy" id="2175149"/>
    <lineage>
        <taxon>Archaea</taxon>
        <taxon>Methanobacteriati</taxon>
        <taxon>Methanobacteriota</taxon>
        <taxon>Stenosarchaea group</taxon>
        <taxon>Halobacteria</taxon>
        <taxon>Halobacteriales</taxon>
        <taxon>Haloferacaceae</taxon>
        <taxon>Halobaculum</taxon>
    </lineage>
</organism>
<proteinExistence type="predicted"/>
<dbReference type="Proteomes" id="UP001589595">
    <property type="component" value="Unassembled WGS sequence"/>
</dbReference>
<dbReference type="InterPro" id="IPR051922">
    <property type="entry name" value="Bact_Sporulation_Assoc"/>
</dbReference>
<dbReference type="GeneID" id="67212879"/>
<comment type="caution">
    <text evidence="1">The sequence shown here is derived from an EMBL/GenBank/DDBJ whole genome shotgun (WGS) entry which is preliminary data.</text>
</comment>
<dbReference type="RefSeq" id="WP_134671639.1">
    <property type="nucleotide sequence ID" value="NZ_CP082289.1"/>
</dbReference>
<sequence length="411" mass="45458">MSDRSRRTFLRDLAALPVGATLGGAALTYREVRSSGERSQGGPASADFDEETVTSMTTRLAGSNDYETATAFTQNVYPAINDHTRPGAAILISDSDLAAALPGVAFIHHPIDGAVLLTEPDSLPEVTREEIERLHPEGVHVDGNMQVYIVGGERYISSDVQRTVEQMGLKTRRIEGDTPIEVAANADQYLSTIHANHRDTTFIADLDDLQTAIPAQSWNAHGGDGFLYIDGNRIPEATQEQLEARFDEAYMYLLGDESKISEQVARDLARFGHVQRIPRGSDPYELSVGFAGYKDIGRNQGWIFGEWPRNIGWGIAESGHNFIFANPDNWQTALPACVESHRGKHGPMLHVEQDTVPDAVENYLTNLTRPHESAPYDRKYNHGWIVGDTDQISQRVQAQLHAMLQEPRGDQ</sequence>
<dbReference type="PROSITE" id="PS51318">
    <property type="entry name" value="TAT"/>
    <property type="match status" value="1"/>
</dbReference>
<evidence type="ECO:0000313" key="1">
    <source>
        <dbReference type="EMBL" id="MFB9823532.1"/>
    </source>
</evidence>
<name>A0ABD5MNL7_9EURY</name>
<gene>
    <name evidence="1" type="ORF">ACFFOL_04945</name>
</gene>
<dbReference type="InterPro" id="IPR006311">
    <property type="entry name" value="TAT_signal"/>
</dbReference>
<dbReference type="Pfam" id="PF04122">
    <property type="entry name" value="CW_binding_2"/>
    <property type="match status" value="1"/>
</dbReference>
<evidence type="ECO:0000313" key="2">
    <source>
        <dbReference type="Proteomes" id="UP001589595"/>
    </source>
</evidence>
<reference evidence="1" key="1">
    <citation type="submission" date="2024-09" db="EMBL/GenBank/DDBJ databases">
        <authorList>
            <person name="Sun Q."/>
        </authorList>
    </citation>
    <scope>NUCLEOTIDE SEQUENCE [LARGE SCALE GENOMIC DNA]</scope>
    <source>
        <strain evidence="1">JCM 31273</strain>
    </source>
</reference>
<dbReference type="PANTHER" id="PTHR30032">
    <property type="entry name" value="N-ACETYLMURAMOYL-L-ALANINE AMIDASE-RELATED"/>
    <property type="match status" value="1"/>
</dbReference>
<dbReference type="InterPro" id="IPR007253">
    <property type="entry name" value="Cell_wall-bd_2"/>
</dbReference>
<dbReference type="AlphaFoldDB" id="A0ABD5MNL7"/>